<dbReference type="InterPro" id="IPR036390">
    <property type="entry name" value="WH_DNA-bd_sf"/>
</dbReference>
<comment type="similarity">
    <text evidence="1">Belongs to the proteasome subunit S3 family.</text>
</comment>
<dbReference type="PANTHER" id="PTHR10758:SF2">
    <property type="entry name" value="26S PROTEASOME NON-ATPASE REGULATORY SUBUNIT 3"/>
    <property type="match status" value="1"/>
</dbReference>
<dbReference type="InterPro" id="IPR013586">
    <property type="entry name" value="PSMD3_C"/>
</dbReference>
<dbReference type="GO" id="GO:0006511">
    <property type="term" value="P:ubiquitin-dependent protein catabolic process"/>
    <property type="evidence" value="ECO:0007669"/>
    <property type="project" value="TreeGrafter"/>
</dbReference>
<dbReference type="SUPFAM" id="SSF46785">
    <property type="entry name" value="Winged helix' DNA-binding domain"/>
    <property type="match status" value="1"/>
</dbReference>
<accession>A0A8J4BK25</accession>
<dbReference type="GO" id="GO:0030234">
    <property type="term" value="F:enzyme regulator activity"/>
    <property type="evidence" value="ECO:0007669"/>
    <property type="project" value="InterPro"/>
</dbReference>
<evidence type="ECO:0000313" key="5">
    <source>
        <dbReference type="EMBL" id="GIL63144.1"/>
    </source>
</evidence>
<dbReference type="Pfam" id="PF08375">
    <property type="entry name" value="Rpn3_C"/>
    <property type="match status" value="1"/>
</dbReference>
<keyword evidence="2" id="KW-0647">Proteasome</keyword>
<dbReference type="EMBL" id="BNCO01000055">
    <property type="protein sequence ID" value="GIL63144.1"/>
    <property type="molecule type" value="Genomic_DNA"/>
</dbReference>
<organism evidence="5 6">
    <name type="scientific">Volvox africanus</name>
    <dbReference type="NCBI Taxonomy" id="51714"/>
    <lineage>
        <taxon>Eukaryota</taxon>
        <taxon>Viridiplantae</taxon>
        <taxon>Chlorophyta</taxon>
        <taxon>core chlorophytes</taxon>
        <taxon>Chlorophyceae</taxon>
        <taxon>CS clade</taxon>
        <taxon>Chlamydomonadales</taxon>
        <taxon>Volvocaceae</taxon>
        <taxon>Volvox</taxon>
    </lineage>
</organism>
<evidence type="ECO:0000256" key="1">
    <source>
        <dbReference type="ARBA" id="ARBA00007912"/>
    </source>
</evidence>
<dbReference type="Gene3D" id="1.25.40.570">
    <property type="match status" value="1"/>
</dbReference>
<sequence>MDIDKPEDAPKANGAADAPAQAPGPISVEDKLKSVVALVEKSVKAKDTRLLIGRLLRQTASVRKQLTATSVKCFLQQTLPAGLESRAFLCSRVEQAATSGLDAEEATTSASAQCEASTVIPEVELYAYLIVLIFLCDSKQYQMARSVAESAIARLAQFNRRTLDVIAARIYFYYSLSYEQGGDLASIRSTLLALHRTAVLRHDAIGQETLMNLLLRNYLHYNLYDQAEKFRSKAQKADQFRSGQQYCRYLYYLGRIRTIQLEYTEAKDCLQQALRRAPGIAHGFRITVSKWLILVRLLLGEIPDRQEFAQPGMSSALQAYFELTQSVKAGDTLAFKQVTERFSPVFLADRTHNLITRLHQNVIRIGLRRINLAYSRINLAEIAAKLHLANAEDAEYIVAKAIRDGGIDAVIDHDGGFMASRERVDVYSTAEPQAAFHARIAFCLDLHNEAIKAMRFEPDAHRRKGESSEARQERLAAELELAKALEEDDVDEF</sequence>
<reference evidence="5" key="1">
    <citation type="journal article" date="2021" name="Proc. Natl. Acad. Sci. U.S.A.">
        <title>Three genomes in the algal genus Volvox reveal the fate of a haploid sex-determining region after a transition to homothallism.</title>
        <authorList>
            <person name="Yamamoto K."/>
            <person name="Hamaji T."/>
            <person name="Kawai-Toyooka H."/>
            <person name="Matsuzaki R."/>
            <person name="Takahashi F."/>
            <person name="Nishimura Y."/>
            <person name="Kawachi M."/>
            <person name="Noguchi H."/>
            <person name="Minakuchi Y."/>
            <person name="Umen J.G."/>
            <person name="Toyoda A."/>
            <person name="Nozaki H."/>
        </authorList>
    </citation>
    <scope>NUCLEOTIDE SEQUENCE</scope>
    <source>
        <strain evidence="5">NIES-3780</strain>
    </source>
</reference>
<dbReference type="SMART" id="SM00088">
    <property type="entry name" value="PINT"/>
    <property type="match status" value="1"/>
</dbReference>
<dbReference type="Pfam" id="PF01399">
    <property type="entry name" value="PCI"/>
    <property type="match status" value="1"/>
</dbReference>
<dbReference type="AlphaFoldDB" id="A0A8J4BK25"/>
<dbReference type="Proteomes" id="UP000747399">
    <property type="component" value="Unassembled WGS sequence"/>
</dbReference>
<dbReference type="InterPro" id="IPR050756">
    <property type="entry name" value="CSN3"/>
</dbReference>
<comment type="caution">
    <text evidence="5">The sequence shown here is derived from an EMBL/GenBank/DDBJ whole genome shotgun (WGS) entry which is preliminary data.</text>
</comment>
<evidence type="ECO:0000256" key="3">
    <source>
        <dbReference type="SAM" id="MobiDB-lite"/>
    </source>
</evidence>
<dbReference type="SMART" id="SM00753">
    <property type="entry name" value="PAM"/>
    <property type="match status" value="1"/>
</dbReference>
<protein>
    <recommendedName>
        <fullName evidence="4">PCI domain-containing protein</fullName>
    </recommendedName>
</protein>
<dbReference type="InterPro" id="IPR057985">
    <property type="entry name" value="TPR_PSMD3_N"/>
</dbReference>
<dbReference type="GO" id="GO:0042176">
    <property type="term" value="P:regulation of protein catabolic process"/>
    <property type="evidence" value="ECO:0007669"/>
    <property type="project" value="InterPro"/>
</dbReference>
<dbReference type="GO" id="GO:0008541">
    <property type="term" value="C:proteasome regulatory particle, lid subcomplex"/>
    <property type="evidence" value="ECO:0007669"/>
    <property type="project" value="TreeGrafter"/>
</dbReference>
<proteinExistence type="inferred from homology"/>
<dbReference type="SUPFAM" id="SSF48452">
    <property type="entry name" value="TPR-like"/>
    <property type="match status" value="1"/>
</dbReference>
<evidence type="ECO:0000256" key="2">
    <source>
        <dbReference type="ARBA" id="ARBA00022942"/>
    </source>
</evidence>
<dbReference type="Pfam" id="PF25573">
    <property type="entry name" value="TPR_PSMD3_N"/>
    <property type="match status" value="1"/>
</dbReference>
<gene>
    <name evidence="5" type="ORF">Vafri_17263</name>
</gene>
<feature type="compositionally biased region" description="Low complexity" evidence="3">
    <location>
        <begin position="11"/>
        <end position="25"/>
    </location>
</feature>
<keyword evidence="6" id="KW-1185">Reference proteome</keyword>
<name>A0A8J4BK25_9CHLO</name>
<dbReference type="InterPro" id="IPR000717">
    <property type="entry name" value="PCI_dom"/>
</dbReference>
<feature type="domain" description="PCI" evidence="4">
    <location>
        <begin position="247"/>
        <end position="425"/>
    </location>
</feature>
<dbReference type="PROSITE" id="PS50250">
    <property type="entry name" value="PCI"/>
    <property type="match status" value="1"/>
</dbReference>
<dbReference type="InterPro" id="IPR011990">
    <property type="entry name" value="TPR-like_helical_dom_sf"/>
</dbReference>
<feature type="compositionally biased region" description="Basic and acidic residues" evidence="3">
    <location>
        <begin position="1"/>
        <end position="10"/>
    </location>
</feature>
<evidence type="ECO:0000313" key="6">
    <source>
        <dbReference type="Proteomes" id="UP000747399"/>
    </source>
</evidence>
<evidence type="ECO:0000259" key="4">
    <source>
        <dbReference type="PROSITE" id="PS50250"/>
    </source>
</evidence>
<feature type="region of interest" description="Disordered" evidence="3">
    <location>
        <begin position="1"/>
        <end position="25"/>
    </location>
</feature>
<dbReference type="PANTHER" id="PTHR10758">
    <property type="entry name" value="26S PROTEASOME NON-ATPASE REGULATORY SUBUNIT 3/COP9 SIGNALOSOME COMPLEX SUBUNIT 3"/>
    <property type="match status" value="1"/>
</dbReference>